<dbReference type="InterPro" id="IPR050744">
    <property type="entry name" value="AI-2_Isomerase_LsrG"/>
</dbReference>
<keyword evidence="2" id="KW-0503">Monooxygenase</keyword>
<dbReference type="Pfam" id="PF03992">
    <property type="entry name" value="ABM"/>
    <property type="match status" value="1"/>
</dbReference>
<comment type="caution">
    <text evidence="2">The sequence shown here is derived from an EMBL/GenBank/DDBJ whole genome shotgun (WGS) entry which is preliminary data.</text>
</comment>
<feature type="domain" description="ABM" evidence="1">
    <location>
        <begin position="2"/>
        <end position="91"/>
    </location>
</feature>
<evidence type="ECO:0000259" key="1">
    <source>
        <dbReference type="PROSITE" id="PS51725"/>
    </source>
</evidence>
<dbReference type="InterPro" id="IPR007138">
    <property type="entry name" value="ABM_dom"/>
</dbReference>
<dbReference type="Proteomes" id="UP001239909">
    <property type="component" value="Unassembled WGS sequence"/>
</dbReference>
<reference evidence="2 3" key="1">
    <citation type="submission" date="2023-04" db="EMBL/GenBank/DDBJ databases">
        <title>Marinoamorphus aggregata gen. nov., sp. Nov., isolate from tissue of brittle star Ophioplocus japonicus.</title>
        <authorList>
            <person name="Kawano K."/>
            <person name="Sawayama S."/>
            <person name="Nakagawa S."/>
        </authorList>
    </citation>
    <scope>NUCLEOTIDE SEQUENCE [LARGE SCALE GENOMIC DNA]</scope>
    <source>
        <strain evidence="2 3">NKW23</strain>
    </source>
</reference>
<organism evidence="2 3">
    <name type="scientific">Paralimibaculum aggregatum</name>
    <dbReference type="NCBI Taxonomy" id="3036245"/>
    <lineage>
        <taxon>Bacteria</taxon>
        <taxon>Pseudomonadati</taxon>
        <taxon>Pseudomonadota</taxon>
        <taxon>Alphaproteobacteria</taxon>
        <taxon>Rhodobacterales</taxon>
        <taxon>Paracoccaceae</taxon>
        <taxon>Paralimibaculum</taxon>
    </lineage>
</organism>
<dbReference type="PANTHER" id="PTHR33336">
    <property type="entry name" value="QUINOL MONOOXYGENASE YGIN-RELATED"/>
    <property type="match status" value="1"/>
</dbReference>
<dbReference type="PROSITE" id="PS51725">
    <property type="entry name" value="ABM"/>
    <property type="match status" value="1"/>
</dbReference>
<protein>
    <submittedName>
        <fullName evidence="2">Quinol monooxygenase</fullName>
    </submittedName>
</protein>
<keyword evidence="2" id="KW-0560">Oxidoreductase</keyword>
<dbReference type="RefSeq" id="WP_285673680.1">
    <property type="nucleotide sequence ID" value="NZ_BSYI01000039.1"/>
</dbReference>
<keyword evidence="3" id="KW-1185">Reference proteome</keyword>
<dbReference type="Gene3D" id="3.30.70.100">
    <property type="match status" value="1"/>
</dbReference>
<dbReference type="PANTHER" id="PTHR33336:SF1">
    <property type="entry name" value="(4S)-4-HYDROXY-5-PHOSPHONOOXYPENTANE-2,3-DIONE ISOMERASE"/>
    <property type="match status" value="1"/>
</dbReference>
<dbReference type="SUPFAM" id="SSF54909">
    <property type="entry name" value="Dimeric alpha+beta barrel"/>
    <property type="match status" value="1"/>
</dbReference>
<name>A0ABQ6LQZ1_9RHOB</name>
<gene>
    <name evidence="2" type="ORF">LNKW23_38230</name>
</gene>
<accession>A0ABQ6LQZ1</accession>
<dbReference type="EMBL" id="BSYI01000039">
    <property type="protein sequence ID" value="GMG84607.1"/>
    <property type="molecule type" value="Genomic_DNA"/>
</dbReference>
<sequence>MYVVTVRFEIEPEMAAAFLGRMRRQAADSLRLEPGCRRFEICLDPPRPERVFLYEIYDDRAAFESHLASPHFRDFDRAVAPMVTEKTVEIWALDPGA</sequence>
<evidence type="ECO:0000313" key="3">
    <source>
        <dbReference type="Proteomes" id="UP001239909"/>
    </source>
</evidence>
<evidence type="ECO:0000313" key="2">
    <source>
        <dbReference type="EMBL" id="GMG84607.1"/>
    </source>
</evidence>
<dbReference type="InterPro" id="IPR011008">
    <property type="entry name" value="Dimeric_a/b-barrel"/>
</dbReference>
<proteinExistence type="predicted"/>
<dbReference type="GO" id="GO:0004497">
    <property type="term" value="F:monooxygenase activity"/>
    <property type="evidence" value="ECO:0007669"/>
    <property type="project" value="UniProtKB-KW"/>
</dbReference>